<reference evidence="8 9" key="1">
    <citation type="submission" date="2019-11" db="EMBL/GenBank/DDBJ databases">
        <authorList>
            <person name="Cho J.-C."/>
        </authorList>
    </citation>
    <scope>NUCLEOTIDE SEQUENCE [LARGE SCALE GENOMIC DNA]</scope>
    <source>
        <strain evidence="7 8">JH1073</strain>
        <strain evidence="6 9">JH702</strain>
    </source>
</reference>
<evidence type="ECO:0000313" key="7">
    <source>
        <dbReference type="EMBL" id="WFG40520.1"/>
    </source>
</evidence>
<evidence type="ECO:0008006" key="10">
    <source>
        <dbReference type="Google" id="ProtNLM"/>
    </source>
</evidence>
<evidence type="ECO:0000313" key="8">
    <source>
        <dbReference type="Proteomes" id="UP001219901"/>
    </source>
</evidence>
<dbReference type="GO" id="GO:0016740">
    <property type="term" value="F:transferase activity"/>
    <property type="evidence" value="ECO:0007669"/>
    <property type="project" value="UniProtKB-ARBA"/>
</dbReference>
<comment type="subcellular location">
    <subcellularLocation>
        <location evidence="1">Endomembrane system</location>
        <topology evidence="1">Multi-pass membrane protein</topology>
    </subcellularLocation>
</comment>
<sequence>MAPNRNDYHVPKEERSWGKAELKLPTLPPVIFFVPVMIGLLFHMFIWRMEIIGGTTGVVVGVVLVVLGVGVIVWAWRTLAAHDEHPEPGVPTETLVTSGPFKRTRNPIYSGFLLIAAGMAIALNAMAMLIAVFFGVAALTALVIRREEAYLEREFGEIYTKWENRTGRWL</sequence>
<keyword evidence="4 5" id="KW-0472">Membrane</keyword>
<dbReference type="EMBL" id="CP046147">
    <property type="protein sequence ID" value="WFG40520.1"/>
    <property type="molecule type" value="Genomic_DNA"/>
</dbReference>
<feature type="transmembrane region" description="Helical" evidence="5">
    <location>
        <begin position="26"/>
        <end position="46"/>
    </location>
</feature>
<proteinExistence type="predicted"/>
<feature type="transmembrane region" description="Helical" evidence="5">
    <location>
        <begin position="111"/>
        <end position="144"/>
    </location>
</feature>
<dbReference type="PANTHER" id="PTHR12714:SF24">
    <property type="entry name" value="SLR1182 PROTEIN"/>
    <property type="match status" value="1"/>
</dbReference>
<dbReference type="RefSeq" id="WP_342826699.1">
    <property type="nucleotide sequence ID" value="NZ_CP046146.1"/>
</dbReference>
<dbReference type="EMBL" id="WMBE01000004">
    <property type="protein sequence ID" value="MDG0867863.1"/>
    <property type="molecule type" value="Genomic_DNA"/>
</dbReference>
<protein>
    <recommendedName>
        <fullName evidence="10">Isoprenylcysteine carboxylmethyltransferase family protein</fullName>
    </recommendedName>
</protein>
<feature type="transmembrane region" description="Helical" evidence="5">
    <location>
        <begin position="58"/>
        <end position="76"/>
    </location>
</feature>
<evidence type="ECO:0000256" key="1">
    <source>
        <dbReference type="ARBA" id="ARBA00004127"/>
    </source>
</evidence>
<evidence type="ECO:0000256" key="3">
    <source>
        <dbReference type="ARBA" id="ARBA00022989"/>
    </source>
</evidence>
<keyword evidence="3 5" id="KW-1133">Transmembrane helix</keyword>
<evidence type="ECO:0000256" key="2">
    <source>
        <dbReference type="ARBA" id="ARBA00022692"/>
    </source>
</evidence>
<dbReference type="Proteomes" id="UP001219901">
    <property type="component" value="Chromosome"/>
</dbReference>
<dbReference type="PANTHER" id="PTHR12714">
    <property type="entry name" value="PROTEIN-S ISOPRENYLCYSTEINE O-METHYLTRANSFERASE"/>
    <property type="match status" value="1"/>
</dbReference>
<reference evidence="8" key="3">
    <citation type="submission" date="2023-06" db="EMBL/GenBank/DDBJ databases">
        <title>Pangenomics reveal diversification of enzyme families and niche specialization in globally abundant SAR202 bacteria.</title>
        <authorList>
            <person name="Saw J.H.W."/>
        </authorList>
    </citation>
    <scope>NUCLEOTIDE SEQUENCE [LARGE SCALE GENOMIC DNA]</scope>
    <source>
        <strain evidence="8">JH1073</strain>
    </source>
</reference>
<name>A0AAJ6CW21_9CHLR</name>
<dbReference type="Gene3D" id="1.20.120.1630">
    <property type="match status" value="1"/>
</dbReference>
<evidence type="ECO:0000256" key="5">
    <source>
        <dbReference type="SAM" id="Phobius"/>
    </source>
</evidence>
<dbReference type="AlphaFoldDB" id="A0AAJ6CW21"/>
<keyword evidence="8" id="KW-1185">Reference proteome</keyword>
<evidence type="ECO:0000256" key="4">
    <source>
        <dbReference type="ARBA" id="ARBA00023136"/>
    </source>
</evidence>
<dbReference type="GO" id="GO:0012505">
    <property type="term" value="C:endomembrane system"/>
    <property type="evidence" value="ECO:0007669"/>
    <property type="project" value="UniProtKB-SubCell"/>
</dbReference>
<reference evidence="7" key="2">
    <citation type="journal article" date="2023" name="Nat. Commun.">
        <title>Cultivation of marine bacteria of the SAR202 clade.</title>
        <authorList>
            <person name="Lim Y."/>
            <person name="Seo J.H."/>
            <person name="Giovannoni S.J."/>
            <person name="Kang I."/>
            <person name="Cho J.C."/>
        </authorList>
    </citation>
    <scope>NUCLEOTIDE SEQUENCE</scope>
    <source>
        <strain evidence="7">JH1073</strain>
    </source>
</reference>
<evidence type="ECO:0000313" key="9">
    <source>
        <dbReference type="Proteomes" id="UP001321249"/>
    </source>
</evidence>
<dbReference type="Pfam" id="PF04191">
    <property type="entry name" value="PEMT"/>
    <property type="match status" value="1"/>
</dbReference>
<gene>
    <name evidence="6" type="ORF">GKO46_12380</name>
    <name evidence="7" type="ORF">GKO48_13225</name>
</gene>
<accession>A0AAJ6CW21</accession>
<dbReference type="InterPro" id="IPR007318">
    <property type="entry name" value="Phopholipid_MeTrfase"/>
</dbReference>
<keyword evidence="2 5" id="KW-0812">Transmembrane</keyword>
<dbReference type="Proteomes" id="UP001321249">
    <property type="component" value="Unassembled WGS sequence"/>
</dbReference>
<organism evidence="7 8">
    <name type="scientific">Candidatus Lucifugimonas marina</name>
    <dbReference type="NCBI Taxonomy" id="3038979"/>
    <lineage>
        <taxon>Bacteria</taxon>
        <taxon>Bacillati</taxon>
        <taxon>Chloroflexota</taxon>
        <taxon>Dehalococcoidia</taxon>
        <taxon>SAR202 cluster</taxon>
        <taxon>Candidatus Lucifugimonadales</taxon>
        <taxon>Candidatus Lucifugimonadaceae</taxon>
        <taxon>Candidatus Lucifugimonas</taxon>
    </lineage>
</organism>
<evidence type="ECO:0000313" key="6">
    <source>
        <dbReference type="EMBL" id="MDG0867863.1"/>
    </source>
</evidence>